<evidence type="ECO:0000313" key="2">
    <source>
        <dbReference type="EMBL" id="QHT07192.1"/>
    </source>
</evidence>
<dbReference type="EMBL" id="MN739480">
    <property type="protein sequence ID" value="QHT07192.1"/>
    <property type="molecule type" value="Genomic_DNA"/>
</dbReference>
<feature type="transmembrane region" description="Helical" evidence="1">
    <location>
        <begin position="51"/>
        <end position="76"/>
    </location>
</feature>
<evidence type="ECO:0000256" key="1">
    <source>
        <dbReference type="SAM" id="Phobius"/>
    </source>
</evidence>
<organism evidence="2">
    <name type="scientific">viral metagenome</name>
    <dbReference type="NCBI Taxonomy" id="1070528"/>
    <lineage>
        <taxon>unclassified sequences</taxon>
        <taxon>metagenomes</taxon>
        <taxon>organismal metagenomes</taxon>
    </lineage>
</organism>
<keyword evidence="1" id="KW-0812">Transmembrane</keyword>
<protein>
    <submittedName>
        <fullName evidence="2">Uncharacterized protein</fullName>
    </submittedName>
</protein>
<dbReference type="AlphaFoldDB" id="A0A6C0CSR9"/>
<reference evidence="2" key="1">
    <citation type="journal article" date="2020" name="Nature">
        <title>Giant virus diversity and host interactions through global metagenomics.</title>
        <authorList>
            <person name="Schulz F."/>
            <person name="Roux S."/>
            <person name="Paez-Espino D."/>
            <person name="Jungbluth S."/>
            <person name="Walsh D.A."/>
            <person name="Denef V.J."/>
            <person name="McMahon K.D."/>
            <person name="Konstantinidis K.T."/>
            <person name="Eloe-Fadrosh E.A."/>
            <person name="Kyrpides N.C."/>
            <person name="Woyke T."/>
        </authorList>
    </citation>
    <scope>NUCLEOTIDE SEQUENCE</scope>
    <source>
        <strain evidence="2">GVMAG-M-3300021962-46</strain>
    </source>
</reference>
<feature type="transmembrane region" description="Helical" evidence="1">
    <location>
        <begin position="88"/>
        <end position="109"/>
    </location>
</feature>
<proteinExistence type="predicted"/>
<keyword evidence="1" id="KW-1133">Transmembrane helix</keyword>
<accession>A0A6C0CSR9</accession>
<keyword evidence="1" id="KW-0472">Membrane</keyword>
<name>A0A6C0CSR9_9ZZZZ</name>
<feature type="transmembrane region" description="Helical" evidence="1">
    <location>
        <begin position="25"/>
        <end position="45"/>
    </location>
</feature>
<sequence length="117" mass="13391">MKNYPELVTLNLGFRKFEITKQARLAFYAYVIMVVSLLVSFIVVPKEVLPINIYMMIFALMVTTITGTYAVNCLIIGKCYIYANILTWLLVVLASIYVVITIFILYKMIPKGISHKN</sequence>